<evidence type="ECO:0000313" key="2">
    <source>
        <dbReference type="EMBL" id="MDX8050419.1"/>
    </source>
</evidence>
<protein>
    <recommendedName>
        <fullName evidence="4">YHS domain-containing protein</fullName>
    </recommendedName>
</protein>
<evidence type="ECO:0008006" key="4">
    <source>
        <dbReference type="Google" id="ProtNLM"/>
    </source>
</evidence>
<comment type="caution">
    <text evidence="2">The sequence shown here is derived from an EMBL/GenBank/DDBJ whole genome shotgun (WGS) entry which is preliminary data.</text>
</comment>
<dbReference type="Proteomes" id="UP001271792">
    <property type="component" value="Unassembled WGS sequence"/>
</dbReference>
<name>A0ABU4TQ53_9PSEU</name>
<sequence>MTFQVHQPHPAGQCFGPKCSAPARETDRGLIPRFCSDPCKQRFVAEHNVFINPATTGVRINPELGDAVVRSALVPTGQAIVAAKPETFMFKATPPKFEQPDAAELQRHVRELAAALAPMVQQIGLVLQRGIEAVRPAFEQLHDAIKNTPPAETKARALWLHQNRGTGPARRPRRAPRHLDTTARRRTR</sequence>
<reference evidence="2 3" key="1">
    <citation type="submission" date="2023-11" db="EMBL/GenBank/DDBJ databases">
        <title>Lentzea sokolovensis, sp. nov., Lentzea kristufkii, sp. nov., and Lentzea miocenensis, sp. nov., rare actinobacteria from Sokolov Coal Basin, Miocene lacustrine sediment, Czech Republic.</title>
        <authorList>
            <person name="Lara A."/>
            <person name="Kotroba L."/>
            <person name="Nouioui I."/>
            <person name="Neumann-Schaal M."/>
            <person name="Mast Y."/>
            <person name="Chronakova A."/>
        </authorList>
    </citation>
    <scope>NUCLEOTIDE SEQUENCE [LARGE SCALE GENOMIC DNA]</scope>
    <source>
        <strain evidence="2 3">BCCO 10_0798</strain>
    </source>
</reference>
<evidence type="ECO:0000313" key="3">
    <source>
        <dbReference type="Proteomes" id="UP001271792"/>
    </source>
</evidence>
<keyword evidence="3" id="KW-1185">Reference proteome</keyword>
<proteinExistence type="predicted"/>
<gene>
    <name evidence="2" type="ORF">SK571_13590</name>
</gene>
<organism evidence="2 3">
    <name type="scientific">Lentzea kristufekii</name>
    <dbReference type="NCBI Taxonomy" id="3095430"/>
    <lineage>
        <taxon>Bacteria</taxon>
        <taxon>Bacillati</taxon>
        <taxon>Actinomycetota</taxon>
        <taxon>Actinomycetes</taxon>
        <taxon>Pseudonocardiales</taxon>
        <taxon>Pseudonocardiaceae</taxon>
        <taxon>Lentzea</taxon>
    </lineage>
</organism>
<feature type="region of interest" description="Disordered" evidence="1">
    <location>
        <begin position="162"/>
        <end position="188"/>
    </location>
</feature>
<accession>A0ABU4TQ53</accession>
<evidence type="ECO:0000256" key="1">
    <source>
        <dbReference type="SAM" id="MobiDB-lite"/>
    </source>
</evidence>
<dbReference type="RefSeq" id="WP_319984392.1">
    <property type="nucleotide sequence ID" value="NZ_JAXAVV010000005.1"/>
</dbReference>
<dbReference type="EMBL" id="JAXAVV010000005">
    <property type="protein sequence ID" value="MDX8050419.1"/>
    <property type="molecule type" value="Genomic_DNA"/>
</dbReference>
<feature type="compositionally biased region" description="Basic and acidic residues" evidence="1">
    <location>
        <begin position="177"/>
        <end position="188"/>
    </location>
</feature>